<dbReference type="EC" id="3.4.24.70" evidence="13"/>
<dbReference type="PANTHER" id="PTHR11804:SF83">
    <property type="entry name" value="LD37516P"/>
    <property type="match status" value="1"/>
</dbReference>
<feature type="transmembrane region" description="Helical" evidence="16">
    <location>
        <begin position="561"/>
        <end position="585"/>
    </location>
</feature>
<evidence type="ECO:0000256" key="6">
    <source>
        <dbReference type="ARBA" id="ARBA00022723"/>
    </source>
</evidence>
<comment type="subcellular location">
    <subcellularLocation>
        <location evidence="1">Membrane</location>
        <topology evidence="1">Multi-pass membrane protein</topology>
    </subcellularLocation>
</comment>
<evidence type="ECO:0000256" key="14">
    <source>
        <dbReference type="RuleBase" id="RU003435"/>
    </source>
</evidence>
<evidence type="ECO:0000256" key="1">
    <source>
        <dbReference type="ARBA" id="ARBA00004141"/>
    </source>
</evidence>
<feature type="transmembrane region" description="Helical" evidence="16">
    <location>
        <begin position="752"/>
        <end position="770"/>
    </location>
</feature>
<comment type="similarity">
    <text evidence="3 14">Belongs to the peptidase M3 family.</text>
</comment>
<dbReference type="InterPro" id="IPR013216">
    <property type="entry name" value="Methyltransf_11"/>
</dbReference>
<comment type="caution">
    <text evidence="21">The sequence shown here is derived from an EMBL/GenBank/DDBJ whole genome shotgun (WGS) entry which is preliminary data.</text>
</comment>
<keyword evidence="6 14" id="KW-0479">Metal-binding</keyword>
<dbReference type="GO" id="GO:0008757">
    <property type="term" value="F:S-adenosylmethionine-dependent methyltransferase activity"/>
    <property type="evidence" value="ECO:0007669"/>
    <property type="project" value="InterPro"/>
</dbReference>
<evidence type="ECO:0000256" key="5">
    <source>
        <dbReference type="ARBA" id="ARBA00022692"/>
    </source>
</evidence>
<dbReference type="PANTHER" id="PTHR11804">
    <property type="entry name" value="PROTEASE M3 THIMET OLIGOPEPTIDASE-RELATED"/>
    <property type="match status" value="1"/>
</dbReference>
<organism evidence="21 22">
    <name type="scientific">Symbiodinium microadriaticum</name>
    <name type="common">Dinoflagellate</name>
    <name type="synonym">Zooxanthella microadriatica</name>
    <dbReference type="NCBI Taxonomy" id="2951"/>
    <lineage>
        <taxon>Eukaryota</taxon>
        <taxon>Sar</taxon>
        <taxon>Alveolata</taxon>
        <taxon>Dinophyceae</taxon>
        <taxon>Suessiales</taxon>
        <taxon>Symbiodiniaceae</taxon>
        <taxon>Symbiodinium</taxon>
    </lineage>
</organism>
<dbReference type="Pfam" id="PF00909">
    <property type="entry name" value="Ammonium_transp"/>
    <property type="match status" value="1"/>
</dbReference>
<dbReference type="SUPFAM" id="SSF111352">
    <property type="entry name" value="Ammonium transporter"/>
    <property type="match status" value="1"/>
</dbReference>
<feature type="domain" description="Peptidase M3A/M3B catalytic" evidence="18">
    <location>
        <begin position="1088"/>
        <end position="1146"/>
    </location>
</feature>
<keyword evidence="7 14" id="KW-0378">Hydrolase</keyword>
<feature type="transmembrane region" description="Helical" evidence="16">
    <location>
        <begin position="652"/>
        <end position="672"/>
    </location>
</feature>
<dbReference type="CDD" id="cd06174">
    <property type="entry name" value="MFS"/>
    <property type="match status" value="1"/>
</dbReference>
<dbReference type="OrthoDB" id="418020at2759"/>
<dbReference type="InterPro" id="IPR024079">
    <property type="entry name" value="MetalloPept_cat_dom_sf"/>
</dbReference>
<name>A0A1Q9D186_SYMMI</name>
<dbReference type="GO" id="GO:0008519">
    <property type="term" value="F:ammonium channel activity"/>
    <property type="evidence" value="ECO:0007669"/>
    <property type="project" value="InterPro"/>
</dbReference>
<dbReference type="Pfam" id="PF01432">
    <property type="entry name" value="Peptidase_M3"/>
    <property type="match status" value="2"/>
</dbReference>
<keyword evidence="11 16" id="KW-0472">Membrane</keyword>
<evidence type="ECO:0000256" key="10">
    <source>
        <dbReference type="ARBA" id="ARBA00023049"/>
    </source>
</evidence>
<dbReference type="Pfam" id="PF08241">
    <property type="entry name" value="Methyltransf_11"/>
    <property type="match status" value="1"/>
</dbReference>
<evidence type="ECO:0000256" key="2">
    <source>
        <dbReference type="ARBA" id="ARBA00005887"/>
    </source>
</evidence>
<evidence type="ECO:0000256" key="12">
    <source>
        <dbReference type="ARBA" id="ARBA00024603"/>
    </source>
</evidence>
<dbReference type="InterPro" id="IPR001567">
    <property type="entry name" value="Pept_M3A_M3B_dom"/>
</dbReference>
<feature type="domain" description="Ammonium transporter AmtB-like" evidence="17">
    <location>
        <begin position="561"/>
        <end position="961"/>
    </location>
</feature>
<gene>
    <name evidence="21" type="primary">OOP</name>
    <name evidence="21" type="ORF">AK812_SmicGene29638</name>
</gene>
<feature type="transmembrane region" description="Helical" evidence="16">
    <location>
        <begin position="776"/>
        <end position="801"/>
    </location>
</feature>
<evidence type="ECO:0000313" key="21">
    <source>
        <dbReference type="EMBL" id="OLP88939.1"/>
    </source>
</evidence>
<dbReference type="InterPro" id="IPR034005">
    <property type="entry name" value="M3A_DCP"/>
</dbReference>
<dbReference type="SUPFAM" id="SSF53335">
    <property type="entry name" value="S-adenosyl-L-methionine-dependent methyltransferases"/>
    <property type="match status" value="1"/>
</dbReference>
<keyword evidence="5 16" id="KW-0812">Transmembrane</keyword>
<comment type="catalytic activity">
    <reaction evidence="12">
        <text>Hydrolysis of oligopeptides, with broad specificity. Gly or Ala commonly occur as P1 or P1' residues, but more distant residues are also important, as is shown by the fact that Z-Gly-Pro-Gly-|-Gly-Pro-Ala is cleaved, but not Z-(Gly)(5).</text>
        <dbReference type="EC" id="3.4.24.70"/>
    </reaction>
</comment>
<keyword evidence="8 14" id="KW-0862">Zinc</keyword>
<dbReference type="FunFam" id="3.40.390.10:FF:000009">
    <property type="entry name" value="Oligopeptidase A"/>
    <property type="match status" value="1"/>
</dbReference>
<evidence type="ECO:0000256" key="8">
    <source>
        <dbReference type="ARBA" id="ARBA00022833"/>
    </source>
</evidence>
<dbReference type="GO" id="GO:0006518">
    <property type="term" value="P:peptide metabolic process"/>
    <property type="evidence" value="ECO:0007669"/>
    <property type="project" value="TreeGrafter"/>
</dbReference>
<feature type="transmembrane region" description="Helical" evidence="16">
    <location>
        <begin position="920"/>
        <end position="940"/>
    </location>
</feature>
<evidence type="ECO:0000313" key="22">
    <source>
        <dbReference type="Proteomes" id="UP000186817"/>
    </source>
</evidence>
<comment type="cofactor">
    <cofactor evidence="14">
        <name>Zn(2+)</name>
        <dbReference type="ChEBI" id="CHEBI:29105"/>
    </cofactor>
    <text evidence="14">Binds 1 zinc ion.</text>
</comment>
<dbReference type="EMBL" id="LSRX01000787">
    <property type="protein sequence ID" value="OLP88939.1"/>
    <property type="molecule type" value="Genomic_DNA"/>
</dbReference>
<feature type="domain" description="Methyltransferase type 11" evidence="19">
    <location>
        <begin position="49"/>
        <end position="169"/>
    </location>
</feature>
<dbReference type="GO" id="GO:0006508">
    <property type="term" value="P:proteolysis"/>
    <property type="evidence" value="ECO:0007669"/>
    <property type="project" value="UniProtKB-KW"/>
</dbReference>
<evidence type="ECO:0000256" key="4">
    <source>
        <dbReference type="ARBA" id="ARBA00022670"/>
    </source>
</evidence>
<evidence type="ECO:0000256" key="7">
    <source>
        <dbReference type="ARBA" id="ARBA00022801"/>
    </source>
</evidence>
<proteinExistence type="inferred from homology"/>
<feature type="transmembrane region" description="Helical" evidence="16">
    <location>
        <begin position="813"/>
        <end position="831"/>
    </location>
</feature>
<dbReference type="GO" id="GO:0016020">
    <property type="term" value="C:membrane"/>
    <property type="evidence" value="ECO:0007669"/>
    <property type="project" value="UniProtKB-SubCell"/>
</dbReference>
<evidence type="ECO:0000259" key="17">
    <source>
        <dbReference type="Pfam" id="PF00909"/>
    </source>
</evidence>
<dbReference type="InterPro" id="IPR045090">
    <property type="entry name" value="Pept_M3A_M3B"/>
</dbReference>
<dbReference type="InterPro" id="IPR029020">
    <property type="entry name" value="Ammonium/urea_transptr"/>
</dbReference>
<evidence type="ECO:0000256" key="9">
    <source>
        <dbReference type="ARBA" id="ARBA00022989"/>
    </source>
</evidence>
<evidence type="ECO:0000256" key="13">
    <source>
        <dbReference type="ARBA" id="ARBA00026100"/>
    </source>
</evidence>
<accession>A0A1Q9D186</accession>
<feature type="domain" description="Peptidase M3A/M3B catalytic" evidence="18">
    <location>
        <begin position="1159"/>
        <end position="1539"/>
    </location>
</feature>
<dbReference type="GO" id="GO:0004222">
    <property type="term" value="F:metalloendopeptidase activity"/>
    <property type="evidence" value="ECO:0007669"/>
    <property type="project" value="UniProtKB-EC"/>
</dbReference>
<dbReference type="Gene3D" id="1.10.1370.40">
    <property type="match status" value="1"/>
</dbReference>
<dbReference type="GO" id="GO:0046872">
    <property type="term" value="F:metal ion binding"/>
    <property type="evidence" value="ECO:0007669"/>
    <property type="project" value="UniProtKB-UniRule"/>
</dbReference>
<protein>
    <recommendedName>
        <fullName evidence="13">oligopeptidase A</fullName>
        <ecNumber evidence="13">3.4.24.70</ecNumber>
    </recommendedName>
</protein>
<dbReference type="GO" id="GO:0005829">
    <property type="term" value="C:cytosol"/>
    <property type="evidence" value="ECO:0007669"/>
    <property type="project" value="UniProtKB-ARBA"/>
</dbReference>
<feature type="transmembrane region" description="Helical" evidence="16">
    <location>
        <begin position="597"/>
        <end position="624"/>
    </location>
</feature>
<reference evidence="21 22" key="1">
    <citation type="submission" date="2016-02" db="EMBL/GenBank/DDBJ databases">
        <title>Genome analysis of coral dinoflagellate symbionts highlights evolutionary adaptations to a symbiotic lifestyle.</title>
        <authorList>
            <person name="Aranda M."/>
            <person name="Li Y."/>
            <person name="Liew Y.J."/>
            <person name="Baumgarten S."/>
            <person name="Simakov O."/>
            <person name="Wilson M."/>
            <person name="Piel J."/>
            <person name="Ashoor H."/>
            <person name="Bougouffa S."/>
            <person name="Bajic V.B."/>
            <person name="Ryu T."/>
            <person name="Ravasi T."/>
            <person name="Bayer T."/>
            <person name="Micklem G."/>
            <person name="Kim H."/>
            <person name="Bhak J."/>
            <person name="Lajeunesse T.C."/>
            <person name="Voolstra C.R."/>
        </authorList>
    </citation>
    <scope>NUCLEOTIDE SEQUENCE [LARGE SCALE GENOMIC DNA]</scope>
    <source>
        <strain evidence="21 22">CCMP2467</strain>
    </source>
</reference>
<keyword evidence="9 16" id="KW-1133">Transmembrane helix</keyword>
<dbReference type="Gene3D" id="3.40.390.10">
    <property type="entry name" value="Collagenase (Catalytic Domain)"/>
    <property type="match status" value="1"/>
</dbReference>
<feature type="region of interest" description="Disordered" evidence="15">
    <location>
        <begin position="1051"/>
        <end position="1075"/>
    </location>
</feature>
<dbReference type="Gene3D" id="3.40.50.150">
    <property type="entry name" value="Vaccinia Virus protein VP39"/>
    <property type="match status" value="1"/>
</dbReference>
<evidence type="ECO:0000259" key="20">
    <source>
        <dbReference type="Pfam" id="PF19310"/>
    </source>
</evidence>
<dbReference type="InterPro" id="IPR024077">
    <property type="entry name" value="Neurolysin/TOP_dom2"/>
</dbReference>
<dbReference type="CDD" id="cd02440">
    <property type="entry name" value="AdoMet_MTases"/>
    <property type="match status" value="1"/>
</dbReference>
<keyword evidence="4 14" id="KW-0645">Protease</keyword>
<feature type="domain" description="Oligopeptidase A N-terminal" evidence="20">
    <location>
        <begin position="390"/>
        <end position="511"/>
    </location>
</feature>
<dbReference type="InterPro" id="IPR045666">
    <property type="entry name" value="OpdA_N"/>
</dbReference>
<dbReference type="InterPro" id="IPR024041">
    <property type="entry name" value="NH4_transpt_AmtB-like_dom"/>
</dbReference>
<comment type="similarity">
    <text evidence="2">Belongs to the ammonia transporter channel (TC 1.A.11.2) family.</text>
</comment>
<dbReference type="Gene3D" id="1.10.3430.10">
    <property type="entry name" value="Ammonium transporter AmtB like domains"/>
    <property type="match status" value="1"/>
</dbReference>
<dbReference type="InterPro" id="IPR029063">
    <property type="entry name" value="SAM-dependent_MTases_sf"/>
</dbReference>
<feature type="transmembrane region" description="Helical" evidence="16">
    <location>
        <begin position="679"/>
        <end position="700"/>
    </location>
</feature>
<evidence type="ECO:0000256" key="15">
    <source>
        <dbReference type="SAM" id="MobiDB-lite"/>
    </source>
</evidence>
<evidence type="ECO:0000256" key="3">
    <source>
        <dbReference type="ARBA" id="ARBA00006040"/>
    </source>
</evidence>
<evidence type="ECO:0000256" key="16">
    <source>
        <dbReference type="SAM" id="Phobius"/>
    </source>
</evidence>
<dbReference type="NCBIfam" id="TIGR00836">
    <property type="entry name" value="amt"/>
    <property type="match status" value="1"/>
</dbReference>
<evidence type="ECO:0000259" key="18">
    <source>
        <dbReference type="Pfam" id="PF01432"/>
    </source>
</evidence>
<evidence type="ECO:0000259" key="19">
    <source>
        <dbReference type="Pfam" id="PF08241"/>
    </source>
</evidence>
<dbReference type="Pfam" id="PF19310">
    <property type="entry name" value="TOP_N"/>
    <property type="match status" value="1"/>
</dbReference>
<keyword evidence="10 14" id="KW-0482">Metalloprotease</keyword>
<sequence length="2035" mass="224224">MSGESSEIWNKASESYAPFEAYTGQFTRAAATALPGLLPEISGKLQIMDAAAGTGASTFALCKALSDHCKEKGSTAEVIATDFSEAMLKQLAEKLTSSSADPEVKATQAAEEAGLLKVTSQVADAQDLSAFAEGAFDAITCSFGIMFPPSPDKVVREFWRLLKPGGVAIVTTWHYNNIPESIMSDLAHVFKCHGRFEDVPLVVALQKFSSEGFMRHLAASLNKNPVTSDLGHWDEEVEMQLEAATAGGGYGARNSFMPSQQSFALLRERAVLRGLDGLAILMQHMAKKPILRCLVFALVPTEPAAAFCAGLLQQGSQHAQLDFLAAVVLSACSMAQLCFLRSVRQLAPQRHLRNARRNAASAVAEINPLLETKGLPRFQSIDVKHVEPAMEAILKSMREDFKSLEDELPKKDPEYEGVVESLEKLRHPLSYSWGVVSHLNNVKNSDALREVHQAVQPEVVKASMELSQSRVVFDALGSLEKSALPESRQRIVESALRDMRLSGVDLEGTAKEEFNTMALRLSELGFFSSDGRIQSSNSRRLKASNPGAMVVENSVDAASTAWMLVAMALVMLMTPGLAFFYGGLVKETSVLTMMMQNYVSMGVAMIVWFAFGFSMCFAESWGFIGNPWTHFGFRNLSVREALPGQVIPSELFAAYQGMFAIITPALMTGSFADRMRVKPYLIFLVLWLVLVYFPWVHWIWGGGWLAQWGVVDFAGGIVVHVTAGFSALASLRVIGHREIADDEKHIHNTPHNIPFVALGTALLWFGWFGFNGGSAGAANGVAIGAAVNSQISAAVALFLWLIIEWIRFGKPSLVGICVGAIAGFATITPAAGYVQPWGAFVLGVIATFFCYACTELINQLELDDALDVWGVHGMGGFIGAILLGALADGSECADKATAPAFCINPGTVTASISQTGKQTAAVLLCAAYSVVATLIILKAISLCMPLNPESLHVDLHEHHEQKAYHSPTRSYLDESLKAKLQAEGSDVCFPSIELGPPWVSDIVFCSEGPSCTTFQNNLLDSTKAFELVLTEVKDVEGLPASALAAAAQSYNQAHSGKSEKEEDAPAEATPESGPWRLTLDMPSYLPAMKHLKSSELREKLYRAFISRASSDKTDNGPLITEILQLRKKASAMLGFENYASESLASKQLCSLGRREFECSALELTRMAPNIEAVSKLTEDLFAVARPAAEKELDELQEFANAKGYAGKLQLWDVTFWTERLKEEKYAYDEEALRPYFSLPKVLEGMFGIASKLFAVDIVQDNDAAERWHPDVMFFKVQDASTGNHIASFFLDPYARPGEKRGGAWMDDCLGRSKAVGTKPVAYLTCNGSPPVGSKPSLMTFSEAETLFHEFGHGLQHMLTHVEDGDCAGINNVEWDAVELPSQFMENWLYHKPTVDSFAVHYETGEPLPADIFEKIKGSRIFMAASMMLRQLQFGDLDMKLHSEYDPDGTETFLDVQRRLAAKYQILPPLEEDRFLCSFSHIFAGGYAAGYYSYKWAEVLSADAFAAFEEAGLDDEEALRSVGRRFRETVLGCGGGRHPSKDNTLQRPQPAEKDGATQICVHAYGRLEEVTVKPLTLPALRREARHAFDLPNADVLIKGPDGQCPDSEDALRNLESVYLELPDGGLHDLEQRIDQLQHMQVSYLSERLATVAEELVTAQASIAGLTDALIEEQAFRQEFEQAVRGEIKHESSGLGAQVKKWLETLEKKLCGHFEDALHSLESRVVQDFQDLWQWTNEECRKATDGHKELEEKVSAIRTEARTPPAYSKLSARIDDLCDSMVKEVQERTAETQHLRSELLKRDERTESLRDFGEELHAAMATLQRGQLQQDCPDVSAFTALKQACEELRHLAEESAADLELKFGDMSRRLEAASSDLRHGLAQEAASRTEGEAFVDQRLAGFEAALRGEAQCRSEALRRIEDHMQAAAVTKEACGPDSVEPPSMAPEEVQVPREEQELNQLLEDQSRRIADAVAVETRRREEALQQLREDCRESIQREVRSRLQDHAKLRQELEMERKTRKEAFGMIQKAMSHCGTA</sequence>
<dbReference type="SUPFAM" id="SSF55486">
    <property type="entry name" value="Metalloproteases ('zincins'), catalytic domain"/>
    <property type="match status" value="2"/>
</dbReference>
<dbReference type="Proteomes" id="UP000186817">
    <property type="component" value="Unassembled WGS sequence"/>
</dbReference>
<feature type="transmembrane region" description="Helical" evidence="16">
    <location>
        <begin position="706"/>
        <end position="731"/>
    </location>
</feature>
<evidence type="ECO:0000256" key="11">
    <source>
        <dbReference type="ARBA" id="ARBA00023136"/>
    </source>
</evidence>
<dbReference type="Gene3D" id="1.10.1370.10">
    <property type="entry name" value="Neurolysin, domain 3"/>
    <property type="match status" value="1"/>
</dbReference>
<keyword evidence="22" id="KW-1185">Reference proteome</keyword>
<dbReference type="InterPro" id="IPR001905">
    <property type="entry name" value="Ammonium_transpt"/>
</dbReference>
<dbReference type="CDD" id="cd06456">
    <property type="entry name" value="M3A_DCP"/>
    <property type="match status" value="1"/>
</dbReference>